<feature type="region of interest" description="Disordered" evidence="1">
    <location>
        <begin position="73"/>
        <end position="155"/>
    </location>
</feature>
<protein>
    <submittedName>
        <fullName evidence="2">Uncharacterized protein</fullName>
    </submittedName>
</protein>
<name>A0AAW0DJN6_9AGAR</name>
<evidence type="ECO:0000256" key="1">
    <source>
        <dbReference type="SAM" id="MobiDB-lite"/>
    </source>
</evidence>
<gene>
    <name evidence="2" type="ORF">R3P38DRAFT_3173019</name>
</gene>
<accession>A0AAW0DJN6</accession>
<evidence type="ECO:0000313" key="3">
    <source>
        <dbReference type="Proteomes" id="UP001362999"/>
    </source>
</evidence>
<reference evidence="2 3" key="1">
    <citation type="journal article" date="2024" name="J Genomics">
        <title>Draft genome sequencing and assembly of Favolaschia claudopus CIRM-BRFM 2984 isolated from oak limbs.</title>
        <authorList>
            <person name="Navarro D."/>
            <person name="Drula E."/>
            <person name="Chaduli D."/>
            <person name="Cazenave R."/>
            <person name="Ahrendt S."/>
            <person name="Wang J."/>
            <person name="Lipzen A."/>
            <person name="Daum C."/>
            <person name="Barry K."/>
            <person name="Grigoriev I.V."/>
            <person name="Favel A."/>
            <person name="Rosso M.N."/>
            <person name="Martin F."/>
        </authorList>
    </citation>
    <scope>NUCLEOTIDE SEQUENCE [LARGE SCALE GENOMIC DNA]</scope>
    <source>
        <strain evidence="2 3">CIRM-BRFM 2984</strain>
    </source>
</reference>
<sequence length="155" mass="16523">MTSAKKENVFERASMTEFEGSSVKNPWILDDRGELVLSHANGTGMKTIAGSPPGSPPNVRSSRVLTALRNMDAEQNAAASTSNRAARKTARMLPYGRPPRPVVKSKYPELPPGVPPQAGGDRSPLCSLHQHRSASASPDDTGLVFVRQNPSGAPH</sequence>
<evidence type="ECO:0000313" key="2">
    <source>
        <dbReference type="EMBL" id="KAK7052705.1"/>
    </source>
</evidence>
<organism evidence="2 3">
    <name type="scientific">Favolaschia claudopus</name>
    <dbReference type="NCBI Taxonomy" id="2862362"/>
    <lineage>
        <taxon>Eukaryota</taxon>
        <taxon>Fungi</taxon>
        <taxon>Dikarya</taxon>
        <taxon>Basidiomycota</taxon>
        <taxon>Agaricomycotina</taxon>
        <taxon>Agaricomycetes</taxon>
        <taxon>Agaricomycetidae</taxon>
        <taxon>Agaricales</taxon>
        <taxon>Marasmiineae</taxon>
        <taxon>Mycenaceae</taxon>
        <taxon>Favolaschia</taxon>
    </lineage>
</organism>
<keyword evidence="3" id="KW-1185">Reference proteome</keyword>
<dbReference type="Proteomes" id="UP001362999">
    <property type="component" value="Unassembled WGS sequence"/>
</dbReference>
<dbReference type="EMBL" id="JAWWNJ010000007">
    <property type="protein sequence ID" value="KAK7052705.1"/>
    <property type="molecule type" value="Genomic_DNA"/>
</dbReference>
<proteinExistence type="predicted"/>
<comment type="caution">
    <text evidence="2">The sequence shown here is derived from an EMBL/GenBank/DDBJ whole genome shotgun (WGS) entry which is preliminary data.</text>
</comment>
<dbReference type="AlphaFoldDB" id="A0AAW0DJN6"/>